<sequence>MDSMLASCTDENSLQHFINISEELLSSDKQTSRTSRAVINLFLARCHLIQLILCKLPTSDLQDEIIRFGQRWMQLAPHLDNLNEIFKYPCQKLYISEIRAQFHYILGTCLLQMVQEKTVSEGDAISMATALFGMSLREGSKVKKNLLSMNWSKDDATVVSRLSCVRVSQTWHFLNKILELQERDDFIHHQEKWCNESGYLQMLNQVLGLHQGDDSNQWVKSLISQLSLHPLSTKGINSRDNQIVEIDYECIINDPNNMSFLVWTCIQWRGHDLETTPVFKVFLTKRGLPFSSSNLSHCSVLSLCILDIVIFLHAVANVMEGKLEKLQHRLELDSIPLMSYPYPILNLGNQRQIDWFNAVHQHLEVKDSSKDFIPVVEAGLEVLRCRSRKERMGTELLIYLGRTMKELVSTFFISFENLLPEHKVYGGVMGILTEMSVCM</sequence>
<evidence type="ECO:0000313" key="2">
    <source>
        <dbReference type="Proteomes" id="UP001152320"/>
    </source>
</evidence>
<gene>
    <name evidence="1" type="ORF">HOLleu_26793</name>
</gene>
<dbReference type="AlphaFoldDB" id="A0A9Q1BPR6"/>
<name>A0A9Q1BPR6_HOLLE</name>
<dbReference type="EMBL" id="JAIZAY010000013">
    <property type="protein sequence ID" value="KAJ8030381.1"/>
    <property type="molecule type" value="Genomic_DNA"/>
</dbReference>
<accession>A0A9Q1BPR6</accession>
<keyword evidence="2" id="KW-1185">Reference proteome</keyword>
<reference evidence="1" key="1">
    <citation type="submission" date="2021-10" db="EMBL/GenBank/DDBJ databases">
        <title>Tropical sea cucumber genome reveals ecological adaptation and Cuvierian tubules defense mechanism.</title>
        <authorList>
            <person name="Chen T."/>
        </authorList>
    </citation>
    <scope>NUCLEOTIDE SEQUENCE</scope>
    <source>
        <strain evidence="1">Nanhai2018</strain>
        <tissue evidence="1">Muscle</tissue>
    </source>
</reference>
<proteinExistence type="predicted"/>
<protein>
    <submittedName>
        <fullName evidence="1">RANBP2-like and GRIP domain-containing protein 8</fullName>
    </submittedName>
</protein>
<comment type="caution">
    <text evidence="1">The sequence shown here is derived from an EMBL/GenBank/DDBJ whole genome shotgun (WGS) entry which is preliminary data.</text>
</comment>
<dbReference type="Proteomes" id="UP001152320">
    <property type="component" value="Chromosome 13"/>
</dbReference>
<evidence type="ECO:0000313" key="1">
    <source>
        <dbReference type="EMBL" id="KAJ8030381.1"/>
    </source>
</evidence>
<organism evidence="1 2">
    <name type="scientific">Holothuria leucospilota</name>
    <name type="common">Black long sea cucumber</name>
    <name type="synonym">Mertensiothuria leucospilota</name>
    <dbReference type="NCBI Taxonomy" id="206669"/>
    <lineage>
        <taxon>Eukaryota</taxon>
        <taxon>Metazoa</taxon>
        <taxon>Echinodermata</taxon>
        <taxon>Eleutherozoa</taxon>
        <taxon>Echinozoa</taxon>
        <taxon>Holothuroidea</taxon>
        <taxon>Aspidochirotacea</taxon>
        <taxon>Aspidochirotida</taxon>
        <taxon>Holothuriidae</taxon>
        <taxon>Holothuria</taxon>
    </lineage>
</organism>